<dbReference type="NCBIfam" id="NF045670">
    <property type="entry name" value="quin_L_LdhH"/>
    <property type="match status" value="1"/>
</dbReference>
<dbReference type="Proteomes" id="UP000046155">
    <property type="component" value="Unassembled WGS sequence"/>
</dbReference>
<dbReference type="Pfam" id="PF02589">
    <property type="entry name" value="LUD_dom"/>
    <property type="match status" value="1"/>
</dbReference>
<keyword evidence="5" id="KW-0249">Electron transport</keyword>
<evidence type="ECO:0000313" key="9">
    <source>
        <dbReference type="EMBL" id="CEO88994.1"/>
    </source>
</evidence>
<dbReference type="PROSITE" id="PS00198">
    <property type="entry name" value="4FE4S_FER_1"/>
    <property type="match status" value="1"/>
</dbReference>
<dbReference type="SUPFAM" id="SSF100950">
    <property type="entry name" value="NagB/RpiA/CoA transferase-like"/>
    <property type="match status" value="1"/>
</dbReference>
<evidence type="ECO:0000256" key="1">
    <source>
        <dbReference type="ARBA" id="ARBA00022448"/>
    </source>
</evidence>
<dbReference type="PANTHER" id="PTHR47153">
    <property type="entry name" value="LACTATE UTILIZATION PROTEIN B"/>
    <property type="match status" value="1"/>
</dbReference>
<dbReference type="SUPFAM" id="SSF46548">
    <property type="entry name" value="alpha-helical ferredoxin"/>
    <property type="match status" value="1"/>
</dbReference>
<keyword evidence="6" id="KW-0408">Iron</keyword>
<reference evidence="10" key="1">
    <citation type="submission" date="2015-01" db="EMBL/GenBank/DDBJ databases">
        <authorList>
            <person name="Manzoor Shahid"/>
            <person name="Zubair Saima"/>
        </authorList>
    </citation>
    <scope>NUCLEOTIDE SEQUENCE [LARGE SCALE GENOMIC DNA]</scope>
    <source>
        <strain evidence="10">Sp3</strain>
    </source>
</reference>
<evidence type="ECO:0000313" key="10">
    <source>
        <dbReference type="Proteomes" id="UP000046155"/>
    </source>
</evidence>
<evidence type="ECO:0000256" key="5">
    <source>
        <dbReference type="ARBA" id="ARBA00022982"/>
    </source>
</evidence>
<dbReference type="GO" id="GO:0046872">
    <property type="term" value="F:metal ion binding"/>
    <property type="evidence" value="ECO:0007669"/>
    <property type="project" value="UniProtKB-KW"/>
</dbReference>
<dbReference type="AlphaFoldDB" id="A0A0B7MEI1"/>
<feature type="domain" description="4Fe-4S ferredoxin-type" evidence="8">
    <location>
        <begin position="351"/>
        <end position="382"/>
    </location>
</feature>
<dbReference type="Gene3D" id="1.10.1060.10">
    <property type="entry name" value="Alpha-helical ferredoxin"/>
    <property type="match status" value="1"/>
</dbReference>
<evidence type="ECO:0000256" key="7">
    <source>
        <dbReference type="ARBA" id="ARBA00023014"/>
    </source>
</evidence>
<dbReference type="InterPro" id="IPR009051">
    <property type="entry name" value="Helical_ferredxn"/>
</dbReference>
<dbReference type="Pfam" id="PF02754">
    <property type="entry name" value="CCG"/>
    <property type="match status" value="2"/>
</dbReference>
<evidence type="ECO:0000259" key="8">
    <source>
        <dbReference type="PROSITE" id="PS51379"/>
    </source>
</evidence>
<keyword evidence="4" id="KW-0677">Repeat</keyword>
<dbReference type="InterPro" id="IPR037171">
    <property type="entry name" value="NagB/RpiA_transferase-like"/>
</dbReference>
<dbReference type="InterPro" id="IPR003741">
    <property type="entry name" value="LUD_dom"/>
</dbReference>
<dbReference type="InterPro" id="IPR017896">
    <property type="entry name" value="4Fe4S_Fe-S-bd"/>
</dbReference>
<feature type="domain" description="4Fe-4S ferredoxin-type" evidence="8">
    <location>
        <begin position="300"/>
        <end position="328"/>
    </location>
</feature>
<proteinExistence type="predicted"/>
<dbReference type="InterPro" id="IPR024185">
    <property type="entry name" value="FTHF_cligase-like_sf"/>
</dbReference>
<evidence type="ECO:0000256" key="4">
    <source>
        <dbReference type="ARBA" id="ARBA00022737"/>
    </source>
</evidence>
<evidence type="ECO:0000256" key="2">
    <source>
        <dbReference type="ARBA" id="ARBA00022485"/>
    </source>
</evidence>
<dbReference type="EMBL" id="CDRZ01000229">
    <property type="protein sequence ID" value="CEO88994.1"/>
    <property type="molecule type" value="Genomic_DNA"/>
</dbReference>
<name>A0A0B7MEI1_9FIRM</name>
<keyword evidence="7" id="KW-0411">Iron-sulfur</keyword>
<accession>A0A0B7MEI1</accession>
<dbReference type="PROSITE" id="PS51379">
    <property type="entry name" value="4FE4S_FER_2"/>
    <property type="match status" value="2"/>
</dbReference>
<organism evidence="9 10">
    <name type="scientific">Syntrophaceticus schinkii</name>
    <dbReference type="NCBI Taxonomy" id="499207"/>
    <lineage>
        <taxon>Bacteria</taxon>
        <taxon>Bacillati</taxon>
        <taxon>Bacillota</taxon>
        <taxon>Clostridia</taxon>
        <taxon>Thermoanaerobacterales</taxon>
        <taxon>Thermoanaerobacterales Family III. Incertae Sedis</taxon>
        <taxon>Syntrophaceticus</taxon>
    </lineage>
</organism>
<dbReference type="GO" id="GO:0006089">
    <property type="term" value="P:lactate metabolic process"/>
    <property type="evidence" value="ECO:0007669"/>
    <property type="project" value="InterPro"/>
</dbReference>
<dbReference type="InterPro" id="IPR004017">
    <property type="entry name" value="Cys_rich_dom"/>
</dbReference>
<dbReference type="Gene3D" id="3.40.50.10420">
    <property type="entry name" value="NagB/RpiA/CoA transferase-like"/>
    <property type="match status" value="1"/>
</dbReference>
<dbReference type="InterPro" id="IPR017900">
    <property type="entry name" value="4Fe4S_Fe_S_CS"/>
</dbReference>
<dbReference type="GO" id="GO:0051539">
    <property type="term" value="F:4 iron, 4 sulfur cluster binding"/>
    <property type="evidence" value="ECO:0007669"/>
    <property type="project" value="UniProtKB-KW"/>
</dbReference>
<keyword evidence="3" id="KW-0479">Metal-binding</keyword>
<keyword evidence="1" id="KW-0813">Transport</keyword>
<evidence type="ECO:0000256" key="3">
    <source>
        <dbReference type="ARBA" id="ARBA00022723"/>
    </source>
</evidence>
<dbReference type="Pfam" id="PF13183">
    <property type="entry name" value="Fer4_8"/>
    <property type="match status" value="1"/>
</dbReference>
<dbReference type="InterPro" id="IPR004452">
    <property type="entry name" value="LutB/LldF"/>
</dbReference>
<dbReference type="InterPro" id="IPR054704">
    <property type="entry name" value="Quin_L_LdhH-like"/>
</dbReference>
<keyword evidence="10" id="KW-1185">Reference proteome</keyword>
<keyword evidence="2" id="KW-0004">4Fe-4S</keyword>
<gene>
    <name evidence="9" type="ORF">SSCH_330011</name>
</gene>
<dbReference type="PANTHER" id="PTHR47153:SF2">
    <property type="entry name" value="LACTATE UTILIZATION PROTEIN B"/>
    <property type="match status" value="1"/>
</dbReference>
<sequence>MANSGLQEKIQKALENANLENALGSFADAYTLSRARAYEGIDFEALRDEIANIKAYAAEHMDELADQFSREANRKGATVFRATSGQEVNKYIGDLAHQRGVELIVKAKSMATEEIYLNQYLEQQDLKVKETDLGEWIIQLAGQRPSHMVLPAIHLRKEEVAEIFSKEIKQRLAGDIPRLVKVAQQELRGAFLSADMGITGANMAVAETGSIVLVTNEGNARLVSTMPPILVVVVGLEKIVSKLSDVTTILKALPRSATGQLLTSYVSFITGSVPTATKDGCGPKELHIILMDNNRTAMRHDPVFKQALQCIRCASCTNVCPVYRLVGGHVFGDVYAGGIGTILTAWFNELRKSSEIQALCIQCGRCKDVCPAKIDIPRLILELRTRLAKEEGLPLAQRLIFENVLKNRRVFHSLLRTAAKVQRPLTKGGTMIRHLPLFFTEQANYRSLPAIAEVPLRDRIVGADVKPPVRKKAAFFSGCLIDFVYPEVGEAVVKVLNHEGVEVVFPKKQTCCGAPARYSGEDDVASELAKNNITALLETGADVMISACPTCTHVLQHEYVVLLSGDLEWENKAKELAVKVRDFSQFVFEMRKQRNALHEGRLPEPVQITYHDSCHLNRSLGIFEEPRELLTGINGVTLMEMEDSATCCGMGGSYSIKFPRLSASILERKLRKIQDIGAEVVAMDCPGCMMQIRGGVDKANSTLKVKHTAQILAEAIPR</sequence>
<evidence type="ECO:0000256" key="6">
    <source>
        <dbReference type="ARBA" id="ARBA00023004"/>
    </source>
</evidence>
<dbReference type="GO" id="GO:0016491">
    <property type="term" value="F:oxidoreductase activity"/>
    <property type="evidence" value="ECO:0007669"/>
    <property type="project" value="UniProtKB-ARBA"/>
</dbReference>
<protein>
    <recommendedName>
        <fullName evidence="8">4Fe-4S ferredoxin-type domain-containing protein</fullName>
    </recommendedName>
</protein>